<feature type="compositionally biased region" description="Polar residues" evidence="1">
    <location>
        <begin position="45"/>
        <end position="58"/>
    </location>
</feature>
<dbReference type="AlphaFoldDB" id="A0AAN7SX49"/>
<feature type="region of interest" description="Disordered" evidence="1">
    <location>
        <begin position="36"/>
        <end position="60"/>
    </location>
</feature>
<evidence type="ECO:0000256" key="1">
    <source>
        <dbReference type="SAM" id="MobiDB-lite"/>
    </source>
</evidence>
<gene>
    <name evidence="2" type="ORF">LTR05_006895</name>
</gene>
<comment type="caution">
    <text evidence="2">The sequence shown here is derived from an EMBL/GenBank/DDBJ whole genome shotgun (WGS) entry which is preliminary data.</text>
</comment>
<sequence>MAIVYSMLVGATIVLTMRTLRDMVATMLADRASAPAQLPMPTQPAPTQHVPSESNTIRPTLAGLPTDVRARIFKHLFKGTNLHIPDYDDLVDPTDSTVDDFNTVRAVLQVNKQLRYESTSALEKSISITVEHNGLVKLAARVCPKLRELIVEEEPMTIKKYRKHLPHLQRIIVAQPAEDPIFYEELACVGWQQFFMMLCGHKDTKLLNDLKRLAKHVDRRDDHFRFLPRDMTVEKGETPCALIYRLDQMYIDCKADCKTGSYGIRVRYRLDIDVTNWTIVYRGIDISSPSEACFWISAEEVVILTKKLERPVLYHPSTGYTRVLMWCIEDEEHERQGIYNDDWWDLREVSPVLGWEHRFCDERTLNRALESQCQCIPIDAEKRVKKAVKLLANRN</sequence>
<evidence type="ECO:0000313" key="2">
    <source>
        <dbReference type="EMBL" id="KAK5083013.1"/>
    </source>
</evidence>
<accession>A0AAN7SX49</accession>
<protein>
    <submittedName>
        <fullName evidence="2">Uncharacterized protein</fullName>
    </submittedName>
</protein>
<proteinExistence type="predicted"/>
<keyword evidence="3" id="KW-1185">Reference proteome</keyword>
<reference evidence="2 3" key="1">
    <citation type="submission" date="2023-08" db="EMBL/GenBank/DDBJ databases">
        <title>Black Yeasts Isolated from many extreme environments.</title>
        <authorList>
            <person name="Coleine C."/>
            <person name="Stajich J.E."/>
            <person name="Selbmann L."/>
        </authorList>
    </citation>
    <scope>NUCLEOTIDE SEQUENCE [LARGE SCALE GENOMIC DNA]</scope>
    <source>
        <strain evidence="2 3">CCFEE 5910</strain>
    </source>
</reference>
<dbReference type="Proteomes" id="UP001309876">
    <property type="component" value="Unassembled WGS sequence"/>
</dbReference>
<evidence type="ECO:0000313" key="3">
    <source>
        <dbReference type="Proteomes" id="UP001309876"/>
    </source>
</evidence>
<dbReference type="EMBL" id="JAVRRJ010000007">
    <property type="protein sequence ID" value="KAK5083013.1"/>
    <property type="molecule type" value="Genomic_DNA"/>
</dbReference>
<name>A0AAN7SX49_9EURO</name>
<organism evidence="2 3">
    <name type="scientific">Lithohypha guttulata</name>
    <dbReference type="NCBI Taxonomy" id="1690604"/>
    <lineage>
        <taxon>Eukaryota</taxon>
        <taxon>Fungi</taxon>
        <taxon>Dikarya</taxon>
        <taxon>Ascomycota</taxon>
        <taxon>Pezizomycotina</taxon>
        <taxon>Eurotiomycetes</taxon>
        <taxon>Chaetothyriomycetidae</taxon>
        <taxon>Chaetothyriales</taxon>
        <taxon>Trichomeriaceae</taxon>
        <taxon>Lithohypha</taxon>
    </lineage>
</organism>